<dbReference type="InterPro" id="IPR048422">
    <property type="entry name" value="NOA1/YqeH-like_C"/>
</dbReference>
<dbReference type="Gramene" id="OMP06481">
    <property type="protein sequence ID" value="OMP06481"/>
    <property type="gene ID" value="CCACVL1_01550"/>
</dbReference>
<dbReference type="PANTHER" id="PTHR47930">
    <property type="entry name" value="YALI0C12947P"/>
    <property type="match status" value="1"/>
</dbReference>
<evidence type="ECO:0000259" key="4">
    <source>
        <dbReference type="Pfam" id="PF01926"/>
    </source>
</evidence>
<dbReference type="CDD" id="cd01855">
    <property type="entry name" value="YqeH"/>
    <property type="match status" value="1"/>
</dbReference>
<dbReference type="GO" id="GO:0005525">
    <property type="term" value="F:GTP binding"/>
    <property type="evidence" value="ECO:0007669"/>
    <property type="project" value="InterPro"/>
</dbReference>
<proteinExistence type="predicted"/>
<dbReference type="Pfam" id="PF01535">
    <property type="entry name" value="PPR"/>
    <property type="match status" value="1"/>
</dbReference>
<dbReference type="OrthoDB" id="1696305at2759"/>
<comment type="caution">
    <text evidence="6">The sequence shown here is derived from an EMBL/GenBank/DDBJ whole genome shotgun (WGS) entry which is preliminary data.</text>
</comment>
<feature type="repeat" description="PPR" evidence="2">
    <location>
        <begin position="1013"/>
        <end position="1047"/>
    </location>
</feature>
<keyword evidence="1" id="KW-0677">Repeat</keyword>
<dbReference type="EMBL" id="AWWV01004899">
    <property type="protein sequence ID" value="OMP06481.1"/>
    <property type="molecule type" value="Genomic_DNA"/>
</dbReference>
<dbReference type="InterPro" id="IPR011990">
    <property type="entry name" value="TPR-like_helical_dom_sf"/>
</dbReference>
<dbReference type="PANTHER" id="PTHR47930:SF2">
    <property type="entry name" value="PENTATRICOPEPTIDE REPEAT PROTEIN (AFU_ORTHOLOGUE AFUA_8G04250)"/>
    <property type="match status" value="1"/>
</dbReference>
<feature type="region of interest" description="Disordered" evidence="3">
    <location>
        <begin position="92"/>
        <end position="116"/>
    </location>
</feature>
<dbReference type="Pfam" id="PF01926">
    <property type="entry name" value="MMR_HSR1"/>
    <property type="match status" value="1"/>
</dbReference>
<keyword evidence="7" id="KW-1185">Reference proteome</keyword>
<name>A0A1R3KHB6_COCAP</name>
<evidence type="ECO:0000313" key="6">
    <source>
        <dbReference type="EMBL" id="OMP06481.1"/>
    </source>
</evidence>
<organism evidence="6 7">
    <name type="scientific">Corchorus capsularis</name>
    <name type="common">Jute</name>
    <dbReference type="NCBI Taxonomy" id="210143"/>
    <lineage>
        <taxon>Eukaryota</taxon>
        <taxon>Viridiplantae</taxon>
        <taxon>Streptophyta</taxon>
        <taxon>Embryophyta</taxon>
        <taxon>Tracheophyta</taxon>
        <taxon>Spermatophyta</taxon>
        <taxon>Magnoliopsida</taxon>
        <taxon>eudicotyledons</taxon>
        <taxon>Gunneridae</taxon>
        <taxon>Pentapetalae</taxon>
        <taxon>rosids</taxon>
        <taxon>malvids</taxon>
        <taxon>Malvales</taxon>
        <taxon>Malvaceae</taxon>
        <taxon>Grewioideae</taxon>
        <taxon>Apeibeae</taxon>
        <taxon>Corchorus</taxon>
    </lineage>
</organism>
<dbReference type="InterPro" id="IPR027417">
    <property type="entry name" value="P-loop_NTPase"/>
</dbReference>
<reference evidence="6 7" key="1">
    <citation type="submission" date="2013-09" db="EMBL/GenBank/DDBJ databases">
        <title>Corchorus capsularis genome sequencing.</title>
        <authorList>
            <person name="Alam M."/>
            <person name="Haque M.S."/>
            <person name="Islam M.S."/>
            <person name="Emdad E.M."/>
            <person name="Islam M.M."/>
            <person name="Ahmed B."/>
            <person name="Halim A."/>
            <person name="Hossen Q.M.M."/>
            <person name="Hossain M.Z."/>
            <person name="Ahmed R."/>
            <person name="Khan M.M."/>
            <person name="Islam R."/>
            <person name="Rashid M.M."/>
            <person name="Khan S.A."/>
            <person name="Rahman M.S."/>
            <person name="Alam M."/>
        </authorList>
    </citation>
    <scope>NUCLEOTIDE SEQUENCE [LARGE SCALE GENOMIC DNA]</scope>
    <source>
        <strain evidence="7">cv. CVL-1</strain>
        <tissue evidence="6">Whole seedling</tissue>
    </source>
</reference>
<evidence type="ECO:0000256" key="3">
    <source>
        <dbReference type="SAM" id="MobiDB-lite"/>
    </source>
</evidence>
<dbReference type="STRING" id="210143.A0A1R3KHB6"/>
<feature type="region of interest" description="Disordered" evidence="3">
    <location>
        <begin position="721"/>
        <end position="747"/>
    </location>
</feature>
<dbReference type="Pfam" id="PF21516">
    <property type="entry name" value="YqeH-like_C"/>
    <property type="match status" value="1"/>
</dbReference>
<protein>
    <submittedName>
        <fullName evidence="6">Uncharacterized protein</fullName>
    </submittedName>
</protein>
<feature type="domain" description="G" evidence="4">
    <location>
        <begin position="340"/>
        <end position="413"/>
    </location>
</feature>
<dbReference type="Gene3D" id="1.25.40.10">
    <property type="entry name" value="Tetratricopeptide repeat domain"/>
    <property type="match status" value="2"/>
</dbReference>
<dbReference type="InterPro" id="IPR006073">
    <property type="entry name" value="GTP-bd"/>
</dbReference>
<dbReference type="Gene3D" id="3.40.50.300">
    <property type="entry name" value="P-loop containing nucleotide triphosphate hydrolases"/>
    <property type="match status" value="1"/>
</dbReference>
<evidence type="ECO:0000256" key="1">
    <source>
        <dbReference type="ARBA" id="ARBA00022737"/>
    </source>
</evidence>
<dbReference type="SUPFAM" id="SSF52540">
    <property type="entry name" value="P-loop containing nucleoside triphosphate hydrolases"/>
    <property type="match status" value="1"/>
</dbReference>
<dbReference type="PROSITE" id="PS51375">
    <property type="entry name" value="PPR"/>
    <property type="match status" value="1"/>
</dbReference>
<evidence type="ECO:0000313" key="7">
    <source>
        <dbReference type="Proteomes" id="UP000188268"/>
    </source>
</evidence>
<sequence>MINRARNLYPSKLKSLFSLFVFFEEAFTSSTTAKTSLPLLPTKPQISVFFEEAFTSSTTAKTSLPLLPTEPQISNRLPHLLFYTNHFCSQSTATLSPPKRHKKPSSSKSLTLNRDGNYDDATPNNVVCPGCGVHMQDSDPKAPGFFIKPPTMTKDPMLKTDSRYLGESPDLEEENLDKEMPEKPVVCARCHSLRHYGKVKDPTVENLLPEFDFDHTVGRRLASVSGARSVVLMVVDASDFDGSFPRKVAKLVSHVTEENYTTWKQGKSGNVPRIVLVVIKIDLLPSSLSPTRFEHWARQRSREVGASTIAKLHFASPVRDCGLKSLVGDIVEMAGPRGTVWAVGAQNAGKSTLINAIGKCVGGKIGFLTEAPVPGTTLGIVRVEGVLPGQAKLFDTPGLLQPHQMTTRLTRACLCHTVHIAGLMRLDIEESSVDSLYVTVWASPYLPLHVGKTENAQRMLEDRFGRQLQPPIGQERVKELGNWVRKEFHVSGNSWDSSSVDIAAAGIGWFAIGLKGEAVLGVWTYDGVDVVLRNALIPHRAKIFEEAGFTVSKIFSKVLIHSYAVRLTLSLLQMRGDIKTFEASISAAQVSIQKRSMFIISVSLYPAMPLNGKESNGVSVISMARPNTRICYGKLPKKNLRFPRRTKLPPELGVNLFLRKPKTGADTATDAQDMDSPEEEEVVVVEAEEEEEDDEEENTVFWETDEVEAISSLFQGRIPQKPGKLARERPLPLPLPHKLRPLGLPTPKKHVRLASPRVISSRATVSKQLYKNPSFLIGLAREINGLASHEDVSAVLNKWAPFLRKSSLSMTIRELGHIGLPQRALQTLCWAQKQPHLFPDDRILSSTVEVLARNHELKVPVNLENFASLSTRSVIEAMVKGFIKGGNVNLAWKLLSVAKESKRMLDSSIYAKLILELGKNPDKHKLVVDLLDDLGERDDLNLSQQDCTAIMKVCIRLGKFEIVESLFNRFKQSGRDITVVMYTTLLHSRYSDKKYREALALVWEMEASECLFDLPAYSVAIRLFVALNDLPRAARYFSKLKEAGFSPSYDIYRHLINIYMASRRLAKCKEICKEAEMAGFSLDKHTLLQLSQLEEEMRSSF</sequence>
<evidence type="ECO:0000256" key="2">
    <source>
        <dbReference type="PROSITE-ProRule" id="PRU00708"/>
    </source>
</evidence>
<dbReference type="Proteomes" id="UP000188268">
    <property type="component" value="Unassembled WGS sequence"/>
</dbReference>
<evidence type="ECO:0000259" key="5">
    <source>
        <dbReference type="Pfam" id="PF21516"/>
    </source>
</evidence>
<feature type="domain" description="NOA1/YqeH-like C-terminal" evidence="5">
    <location>
        <begin position="438"/>
        <end position="536"/>
    </location>
</feature>
<dbReference type="InterPro" id="IPR002885">
    <property type="entry name" value="PPR_rpt"/>
</dbReference>
<gene>
    <name evidence="6" type="ORF">CCACVL1_01550</name>
</gene>
<dbReference type="AlphaFoldDB" id="A0A1R3KHB6"/>
<accession>A0A1R3KHB6</accession>